<name>A0A8J7KCL9_9FLAO</name>
<reference evidence="1" key="1">
    <citation type="submission" date="2020-10" db="EMBL/GenBank/DDBJ databases">
        <authorList>
            <person name="Lu T."/>
            <person name="Wang Q."/>
            <person name="Han X."/>
        </authorList>
    </citation>
    <scope>NUCLEOTIDE SEQUENCE</scope>
    <source>
        <strain evidence="1">WQ 117</strain>
    </source>
</reference>
<evidence type="ECO:0000313" key="2">
    <source>
        <dbReference type="Proteomes" id="UP000608754"/>
    </source>
</evidence>
<evidence type="ECO:0000313" key="1">
    <source>
        <dbReference type="EMBL" id="MBF0596401.1"/>
    </source>
</evidence>
<dbReference type="EMBL" id="JADGIK010000002">
    <property type="protein sequence ID" value="MBF0596401.1"/>
    <property type="molecule type" value="Genomic_DNA"/>
</dbReference>
<gene>
    <name evidence="1" type="ORF">IM532_02800</name>
</gene>
<dbReference type="AlphaFoldDB" id="A0A8J7KCL9"/>
<protein>
    <submittedName>
        <fullName evidence="1">Uncharacterized protein</fullName>
    </submittedName>
</protein>
<accession>A0A8J7KCL9</accession>
<organism evidence="1 2">
    <name type="scientific">Faecalibacter rhinopitheci</name>
    <dbReference type="NCBI Taxonomy" id="2779678"/>
    <lineage>
        <taxon>Bacteria</taxon>
        <taxon>Pseudomonadati</taxon>
        <taxon>Bacteroidota</taxon>
        <taxon>Flavobacteriia</taxon>
        <taxon>Flavobacteriales</taxon>
        <taxon>Weeksellaceae</taxon>
        <taxon>Faecalibacter</taxon>
    </lineage>
</organism>
<keyword evidence="2" id="KW-1185">Reference proteome</keyword>
<sequence length="134" mass="15759">MKKNLLFLFLSIGTLSFAQKKEYDKDLIGCFKGSEQNQQYNGISKYWISCRFEKGLSVLNFISIDEEGNVKQHTENGKWWTNNGKYYEFHKNSNLTDIYTYQTLKNGDVAFKSIKIIGEDNDTYEFVDYKIKED</sequence>
<dbReference type="RefSeq" id="WP_194181937.1">
    <property type="nucleotide sequence ID" value="NZ_JADGIK010000002.1"/>
</dbReference>
<proteinExistence type="predicted"/>
<dbReference type="Proteomes" id="UP000608754">
    <property type="component" value="Unassembled WGS sequence"/>
</dbReference>
<comment type="caution">
    <text evidence="1">The sequence shown here is derived from an EMBL/GenBank/DDBJ whole genome shotgun (WGS) entry which is preliminary data.</text>
</comment>